<dbReference type="PANTHER" id="PTHR15337">
    <property type="entry name" value="ANTERIOR GRADIENT PROTEIN-RELATED"/>
    <property type="match status" value="1"/>
</dbReference>
<protein>
    <submittedName>
        <fullName evidence="4">Thioredoxin family protein</fullName>
    </submittedName>
</protein>
<organism evidence="4">
    <name type="scientific">Ignavibacterium album</name>
    <dbReference type="NCBI Taxonomy" id="591197"/>
    <lineage>
        <taxon>Bacteria</taxon>
        <taxon>Pseudomonadati</taxon>
        <taxon>Ignavibacteriota</taxon>
        <taxon>Ignavibacteria</taxon>
        <taxon>Ignavibacteriales</taxon>
        <taxon>Ignavibacteriaceae</taxon>
        <taxon>Ignavibacterium</taxon>
    </lineage>
</organism>
<evidence type="ECO:0000256" key="1">
    <source>
        <dbReference type="ARBA" id="ARBA00022729"/>
    </source>
</evidence>
<gene>
    <name evidence="4" type="ORF">ENS31_00385</name>
</gene>
<dbReference type="PANTHER" id="PTHR15337:SF11">
    <property type="entry name" value="THIOREDOXIN DOMAIN-CONTAINING PROTEIN"/>
    <property type="match status" value="1"/>
</dbReference>
<sequence>MKRLIFVISLYIFSVASIAQDNTTTQKFDPKRNPEQDLKVAIEYAQKSGKRILLDVGGEWCIWCHRIDAFIQSHSEIKDFLDKHFVVLKVNYSKENKNEKFLSKYPAIPGYPHFFVLDSDGKLLHSQNTGELEKDKDYDEIKFMEFLKKWAKGN</sequence>
<dbReference type="InterPro" id="IPR013766">
    <property type="entry name" value="Thioredoxin_domain"/>
</dbReference>
<name>A0A7V2ZHA9_9BACT</name>
<dbReference type="AlphaFoldDB" id="A0A7V2ZHA9"/>
<feature type="signal peptide" evidence="2">
    <location>
        <begin position="1"/>
        <end position="19"/>
    </location>
</feature>
<comment type="caution">
    <text evidence="4">The sequence shown here is derived from an EMBL/GenBank/DDBJ whole genome shotgun (WGS) entry which is preliminary data.</text>
</comment>
<dbReference type="SUPFAM" id="SSF52833">
    <property type="entry name" value="Thioredoxin-like"/>
    <property type="match status" value="1"/>
</dbReference>
<dbReference type="EMBL" id="DSUJ01000002">
    <property type="protein sequence ID" value="HFI89966.1"/>
    <property type="molecule type" value="Genomic_DNA"/>
</dbReference>
<feature type="domain" description="Thioredoxin" evidence="3">
    <location>
        <begin position="13"/>
        <end position="152"/>
    </location>
</feature>
<dbReference type="Pfam" id="PF13899">
    <property type="entry name" value="Thioredoxin_7"/>
    <property type="match status" value="1"/>
</dbReference>
<dbReference type="InterPro" id="IPR036249">
    <property type="entry name" value="Thioredoxin-like_sf"/>
</dbReference>
<dbReference type="InterPro" id="IPR051099">
    <property type="entry name" value="AGR/TXD"/>
</dbReference>
<accession>A0A7V2ZHA9</accession>
<evidence type="ECO:0000259" key="3">
    <source>
        <dbReference type="PROSITE" id="PS51352"/>
    </source>
</evidence>
<dbReference type="PROSITE" id="PS51352">
    <property type="entry name" value="THIOREDOXIN_2"/>
    <property type="match status" value="1"/>
</dbReference>
<dbReference type="Gene3D" id="3.40.30.10">
    <property type="entry name" value="Glutaredoxin"/>
    <property type="match status" value="1"/>
</dbReference>
<keyword evidence="1 2" id="KW-0732">Signal</keyword>
<evidence type="ECO:0000256" key="2">
    <source>
        <dbReference type="SAM" id="SignalP"/>
    </source>
</evidence>
<reference evidence="4" key="1">
    <citation type="journal article" date="2020" name="mSystems">
        <title>Genome- and Community-Level Interaction Insights into Carbon Utilization and Element Cycling Functions of Hydrothermarchaeota in Hydrothermal Sediment.</title>
        <authorList>
            <person name="Zhou Z."/>
            <person name="Liu Y."/>
            <person name="Xu W."/>
            <person name="Pan J."/>
            <person name="Luo Z.H."/>
            <person name="Li M."/>
        </authorList>
    </citation>
    <scope>NUCLEOTIDE SEQUENCE [LARGE SCALE GENOMIC DNA]</scope>
    <source>
        <strain evidence="4">SpSt-479</strain>
    </source>
</reference>
<evidence type="ECO:0000313" key="4">
    <source>
        <dbReference type="EMBL" id="HFI89966.1"/>
    </source>
</evidence>
<proteinExistence type="predicted"/>
<feature type="chain" id="PRO_5030886115" evidence="2">
    <location>
        <begin position="20"/>
        <end position="154"/>
    </location>
</feature>